<dbReference type="EMBL" id="VFOV01000001">
    <property type="protein sequence ID" value="TQL70270.1"/>
    <property type="molecule type" value="Genomic_DNA"/>
</dbReference>
<dbReference type="RefSeq" id="WP_141782053.1">
    <property type="nucleotide sequence ID" value="NZ_VFOV01000001.1"/>
</dbReference>
<sequence>MSERQRTTTETVRPITLLVEGESDKALVEALAPRYGVDLEDLGIEVVSMGGAGNAGRYIRETTAAGHRVGGLYDEAEEHFVTNALGRQIGEDLSGQGFFACRRDLEDEMIRAIGAARIVEILESNGEGGKFRTLQNQPEHRGEEVADQLHRFFGTASGRKIRYGTILGEAVELERIPDPLVGLLTWCWG</sequence>
<gene>
    <name evidence="2" type="ORF">FB381_4199</name>
</gene>
<protein>
    <recommendedName>
        <fullName evidence="1">OLD protein-like TOPRIM domain-containing protein</fullName>
    </recommendedName>
</protein>
<accession>A0A543ACK1</accession>
<dbReference type="InterPro" id="IPR034139">
    <property type="entry name" value="TOPRIM_OLD"/>
</dbReference>
<comment type="caution">
    <text evidence="2">The sequence shown here is derived from an EMBL/GenBank/DDBJ whole genome shotgun (WGS) entry which is preliminary data.</text>
</comment>
<dbReference type="Proteomes" id="UP000320209">
    <property type="component" value="Unassembled WGS sequence"/>
</dbReference>
<evidence type="ECO:0000313" key="3">
    <source>
        <dbReference type="Proteomes" id="UP000320209"/>
    </source>
</evidence>
<evidence type="ECO:0000259" key="1">
    <source>
        <dbReference type="Pfam" id="PF20469"/>
    </source>
</evidence>
<feature type="domain" description="OLD protein-like TOPRIM" evidence="1">
    <location>
        <begin position="17"/>
        <end position="74"/>
    </location>
</feature>
<evidence type="ECO:0000313" key="2">
    <source>
        <dbReference type="EMBL" id="TQL70270.1"/>
    </source>
</evidence>
<dbReference type="Pfam" id="PF20469">
    <property type="entry name" value="OLD-like_TOPRIM"/>
    <property type="match status" value="1"/>
</dbReference>
<reference evidence="2 3" key="1">
    <citation type="submission" date="2019-06" db="EMBL/GenBank/DDBJ databases">
        <title>Sequencing the genomes of 1000 actinobacteria strains.</title>
        <authorList>
            <person name="Klenk H.-P."/>
        </authorList>
    </citation>
    <scope>NUCLEOTIDE SEQUENCE [LARGE SCALE GENOMIC DNA]</scope>
    <source>
        <strain evidence="2 3">DSM 25218</strain>
    </source>
</reference>
<proteinExistence type="predicted"/>
<keyword evidence="3" id="KW-1185">Reference proteome</keyword>
<dbReference type="OrthoDB" id="9152042at2"/>
<name>A0A543ACK1_9ACTN</name>
<dbReference type="AlphaFoldDB" id="A0A543ACK1"/>
<organism evidence="2 3">
    <name type="scientific">Nocardioides albertanoniae</name>
    <dbReference type="NCBI Taxonomy" id="1175486"/>
    <lineage>
        <taxon>Bacteria</taxon>
        <taxon>Bacillati</taxon>
        <taxon>Actinomycetota</taxon>
        <taxon>Actinomycetes</taxon>
        <taxon>Propionibacteriales</taxon>
        <taxon>Nocardioidaceae</taxon>
        <taxon>Nocardioides</taxon>
    </lineage>
</organism>